<dbReference type="GO" id="GO:0005199">
    <property type="term" value="F:structural constituent of cell wall"/>
    <property type="evidence" value="ECO:0007669"/>
    <property type="project" value="EnsemblFungi"/>
</dbReference>
<dbReference type="EMBL" id="HE650824">
    <property type="protein sequence ID" value="CCF57972.1"/>
    <property type="molecule type" value="Genomic_DNA"/>
</dbReference>
<dbReference type="Proteomes" id="UP000005220">
    <property type="component" value="Chromosome 4"/>
</dbReference>
<evidence type="ECO:0000313" key="5">
    <source>
        <dbReference type="Proteomes" id="UP000005220"/>
    </source>
</evidence>
<dbReference type="GO" id="GO:0032120">
    <property type="term" value="P:ascospore-type prospore membrane formation"/>
    <property type="evidence" value="ECO:0007669"/>
    <property type="project" value="EnsemblFungi"/>
</dbReference>
<dbReference type="GO" id="GO:0031505">
    <property type="term" value="P:fungal-type cell wall organization"/>
    <property type="evidence" value="ECO:0007669"/>
    <property type="project" value="EnsemblFungi"/>
</dbReference>
<gene>
    <name evidence="4" type="primary">KAFR0D03240</name>
    <name evidence="4" type="ORF">KAFR_0D03240</name>
</gene>
<dbReference type="OrthoDB" id="5415592at2759"/>
<dbReference type="GO" id="GO:0005628">
    <property type="term" value="C:prospore membrane"/>
    <property type="evidence" value="ECO:0007669"/>
    <property type="project" value="EnsemblFungi"/>
</dbReference>
<dbReference type="Pfam" id="PF00399">
    <property type="entry name" value="PIR"/>
    <property type="match status" value="1"/>
</dbReference>
<dbReference type="PROSITE" id="PS00929">
    <property type="entry name" value="PIR_REPEAT_1"/>
    <property type="match status" value="1"/>
</dbReference>
<dbReference type="InParanoid" id="H2AUC2"/>
<keyword evidence="2 3" id="KW-0732">Signal</keyword>
<sequence length="224" mass="21594">MKFTSNIAFALFVLAKLIVADSETFGLITIRSGSALQYAGVTSVDGTLNLGGSNGLSGTVTDAGKLKLSDDTYAVVQADGTIKEGSESDGTTGFSVTGGRLAYNGSTGFYGVASGSSYILSTSDTSGLGIVLRAQTTSGLAADFTPSGSSSDSSSSADAAASSSVASTVSTAAAAASTVAAVSQITDGQIQATTATIAQQSTNGAAKAAAGLGAGAIAAAALLL</sequence>
<accession>H2AUC2</accession>
<evidence type="ECO:0000256" key="1">
    <source>
        <dbReference type="ARBA" id="ARBA00004196"/>
    </source>
</evidence>
<dbReference type="InterPro" id="IPR000420">
    <property type="entry name" value="Yeast_PIR_rpt"/>
</dbReference>
<dbReference type="STRING" id="1071382.H2AUC2"/>
<dbReference type="eggNOG" id="ENOG502S09G">
    <property type="taxonomic scope" value="Eukaryota"/>
</dbReference>
<organism evidence="4 5">
    <name type="scientific">Kazachstania africana (strain ATCC 22294 / BCRC 22015 / CBS 2517 / CECT 1963 / NBRC 1671 / NRRL Y-8276)</name>
    <name type="common">Yeast</name>
    <name type="synonym">Kluyveromyces africanus</name>
    <dbReference type="NCBI Taxonomy" id="1071382"/>
    <lineage>
        <taxon>Eukaryota</taxon>
        <taxon>Fungi</taxon>
        <taxon>Dikarya</taxon>
        <taxon>Ascomycota</taxon>
        <taxon>Saccharomycotina</taxon>
        <taxon>Saccharomycetes</taxon>
        <taxon>Saccharomycetales</taxon>
        <taxon>Saccharomycetaceae</taxon>
        <taxon>Kazachstania</taxon>
    </lineage>
</organism>
<dbReference type="KEGG" id="kaf:KAFR_0D03240"/>
<dbReference type="AlphaFoldDB" id="H2AUC2"/>
<dbReference type="HOGENOM" id="CLU_054077_0_0_1"/>
<reference evidence="4 5" key="1">
    <citation type="journal article" date="2011" name="Proc. Natl. Acad. Sci. U.S.A.">
        <title>Evolutionary erosion of yeast sex chromosomes by mating-type switching accidents.</title>
        <authorList>
            <person name="Gordon J.L."/>
            <person name="Armisen D."/>
            <person name="Proux-Wera E."/>
            <person name="Oheigeartaigh S.S."/>
            <person name="Byrne K.P."/>
            <person name="Wolfe K.H."/>
        </authorList>
    </citation>
    <scope>NUCLEOTIDE SEQUENCE [LARGE SCALE GENOMIC DNA]</scope>
    <source>
        <strain evidence="5">ATCC 22294 / BCRC 22015 / CBS 2517 / CECT 1963 / NBRC 1671 / NRRL Y-8276</strain>
    </source>
</reference>
<evidence type="ECO:0008006" key="6">
    <source>
        <dbReference type="Google" id="ProtNLM"/>
    </source>
</evidence>
<dbReference type="FunCoup" id="H2AUC2">
    <property type="interactions" value="78"/>
</dbReference>
<name>H2AUC2_KAZAF</name>
<feature type="signal peptide" evidence="3">
    <location>
        <begin position="1"/>
        <end position="22"/>
    </location>
</feature>
<dbReference type="GO" id="GO:0071597">
    <property type="term" value="C:cellular birth scar"/>
    <property type="evidence" value="ECO:0007669"/>
    <property type="project" value="EnsemblFungi"/>
</dbReference>
<evidence type="ECO:0000256" key="2">
    <source>
        <dbReference type="ARBA" id="ARBA00022729"/>
    </source>
</evidence>
<dbReference type="PROSITE" id="PS50256">
    <property type="entry name" value="PIR_REPEAT_2"/>
    <property type="match status" value="1"/>
</dbReference>
<protein>
    <recommendedName>
        <fullName evidence="6">Cell wall protein CWP1</fullName>
    </recommendedName>
</protein>
<feature type="chain" id="PRO_5003559938" description="Cell wall protein CWP1" evidence="3">
    <location>
        <begin position="23"/>
        <end position="224"/>
    </location>
</feature>
<evidence type="ECO:0000313" key="4">
    <source>
        <dbReference type="EMBL" id="CCF57972.1"/>
    </source>
</evidence>
<proteinExistence type="predicted"/>
<comment type="subcellular location">
    <subcellularLocation>
        <location evidence="1">Cell envelope</location>
    </subcellularLocation>
</comment>
<keyword evidence="5" id="KW-1185">Reference proteome</keyword>
<dbReference type="RefSeq" id="XP_003957107.1">
    <property type="nucleotide sequence ID" value="XM_003957058.1"/>
</dbReference>
<dbReference type="GeneID" id="13882217"/>
<evidence type="ECO:0000256" key="3">
    <source>
        <dbReference type="SAM" id="SignalP"/>
    </source>
</evidence>